<proteinExistence type="predicted"/>
<protein>
    <submittedName>
        <fullName evidence="1">Uncharacterized protein</fullName>
    </submittedName>
</protein>
<keyword evidence="2" id="KW-1185">Reference proteome</keyword>
<dbReference type="Proteomes" id="UP000051952">
    <property type="component" value="Unassembled WGS sequence"/>
</dbReference>
<organism evidence="1 2">
    <name type="scientific">Bodo saltans</name>
    <name type="common">Flagellated protozoan</name>
    <dbReference type="NCBI Taxonomy" id="75058"/>
    <lineage>
        <taxon>Eukaryota</taxon>
        <taxon>Discoba</taxon>
        <taxon>Euglenozoa</taxon>
        <taxon>Kinetoplastea</taxon>
        <taxon>Metakinetoplastina</taxon>
        <taxon>Eubodonida</taxon>
        <taxon>Bodonidae</taxon>
        <taxon>Bodo</taxon>
    </lineage>
</organism>
<evidence type="ECO:0000313" key="2">
    <source>
        <dbReference type="Proteomes" id="UP000051952"/>
    </source>
</evidence>
<gene>
    <name evidence="1" type="ORF">BSAL_87660</name>
</gene>
<dbReference type="EMBL" id="CYKH01001097">
    <property type="protein sequence ID" value="CUG83526.1"/>
    <property type="molecule type" value="Genomic_DNA"/>
</dbReference>
<reference evidence="2" key="1">
    <citation type="submission" date="2015-09" db="EMBL/GenBank/DDBJ databases">
        <authorList>
            <consortium name="Pathogen Informatics"/>
        </authorList>
    </citation>
    <scope>NUCLEOTIDE SEQUENCE [LARGE SCALE GENOMIC DNA]</scope>
    <source>
        <strain evidence="2">Lake Konstanz</strain>
    </source>
</reference>
<feature type="non-terminal residue" evidence="1">
    <location>
        <position position="132"/>
    </location>
</feature>
<sequence>MASHIIDLWERRDALKEKNPRAWFVHLTEAFNDSPSALHFGEDDNLDTGNASVEAEPFRPFVDSLLNSLLAERDTHRRYTQLNAHQQGKDALALSVRNAFSSLGIPNEPQTFACLAYGATQAWEACCRHVIR</sequence>
<dbReference type="AlphaFoldDB" id="A0A0S4J8B5"/>
<dbReference type="VEuPathDB" id="TriTrypDB:BSAL_87660"/>
<evidence type="ECO:0000313" key="1">
    <source>
        <dbReference type="EMBL" id="CUG83526.1"/>
    </source>
</evidence>
<name>A0A0S4J8B5_BODSA</name>
<accession>A0A0S4J8B5</accession>